<proteinExistence type="predicted"/>
<organism evidence="1 2">
    <name type="scientific">Komagataeibacter xylinus NBRC 13693</name>
    <dbReference type="NCBI Taxonomy" id="1234668"/>
    <lineage>
        <taxon>Bacteria</taxon>
        <taxon>Pseudomonadati</taxon>
        <taxon>Pseudomonadota</taxon>
        <taxon>Alphaproteobacteria</taxon>
        <taxon>Acetobacterales</taxon>
        <taxon>Acetobacteraceae</taxon>
        <taxon>Komagataeibacter</taxon>
    </lineage>
</organism>
<gene>
    <name evidence="1" type="ORF">Gxy13693_008_017</name>
</gene>
<dbReference type="Proteomes" id="UP000032683">
    <property type="component" value="Unassembled WGS sequence"/>
</dbReference>
<reference evidence="1 2" key="1">
    <citation type="submission" date="2012-11" db="EMBL/GenBank/DDBJ databases">
        <title>Whole genome sequence of Gluconacetobacter xylinus NBRC 13693.</title>
        <authorList>
            <person name="Azuma Y."/>
            <person name="Higashiura N."/>
            <person name="Hirakawa H."/>
            <person name="Matsushita K."/>
        </authorList>
    </citation>
    <scope>NUCLEOTIDE SEQUENCE [LARGE SCALE GENOMIC DNA]</scope>
    <source>
        <strain evidence="1 2">NBRC 13693</strain>
    </source>
</reference>
<sequence>MSDLYQFEKSAIMAVHDARHDIDQLARLLILAGRSMTIRDEQHPDIALQGFGMAVEWAAQEIERRCAAIAERV</sequence>
<comment type="caution">
    <text evidence="1">The sequence shown here is derived from an EMBL/GenBank/DDBJ whole genome shotgun (WGS) entry which is preliminary data.</text>
</comment>
<protein>
    <submittedName>
        <fullName evidence="1">Uncharacterized protein</fullName>
    </submittedName>
</protein>
<evidence type="ECO:0000313" key="1">
    <source>
        <dbReference type="EMBL" id="GAN98643.1"/>
    </source>
</evidence>
<name>A0A0D6Q5L1_KOMXY</name>
<dbReference type="AlphaFoldDB" id="A0A0D6Q5L1"/>
<accession>A0A0D6Q5L1</accession>
<dbReference type="RefSeq" id="WP_048855532.1">
    <property type="nucleotide sequence ID" value="NZ_BANJ01000008.1"/>
</dbReference>
<dbReference type="EMBL" id="BANJ01000008">
    <property type="protein sequence ID" value="GAN98643.1"/>
    <property type="molecule type" value="Genomic_DNA"/>
</dbReference>
<evidence type="ECO:0000313" key="2">
    <source>
        <dbReference type="Proteomes" id="UP000032683"/>
    </source>
</evidence>